<dbReference type="EMBL" id="JBHRVV010000001">
    <property type="protein sequence ID" value="MFC3457335.1"/>
    <property type="molecule type" value="Genomic_DNA"/>
</dbReference>
<dbReference type="RefSeq" id="WP_379733576.1">
    <property type="nucleotide sequence ID" value="NZ_JBHRVV010000001.1"/>
</dbReference>
<gene>
    <name evidence="2" type="ORF">ACFOPH_03620</name>
</gene>
<reference evidence="3" key="1">
    <citation type="journal article" date="2019" name="Int. J. Syst. Evol. Microbiol.">
        <title>The Global Catalogue of Microorganisms (GCM) 10K type strain sequencing project: providing services to taxonomists for standard genome sequencing and annotation.</title>
        <authorList>
            <consortium name="The Broad Institute Genomics Platform"/>
            <consortium name="The Broad Institute Genome Sequencing Center for Infectious Disease"/>
            <person name="Wu L."/>
            <person name="Ma J."/>
        </authorList>
    </citation>
    <scope>NUCLEOTIDE SEQUENCE [LARGE SCALE GENOMIC DNA]</scope>
    <source>
        <strain evidence="3">CCM 7480</strain>
    </source>
</reference>
<sequence>MKIALRSLLPLLLCLLIAACGNSDDAPQGQAEAARLGVVGQAPGGTPFVANLTLSLEEFAHLASVSFAIAAKPGTFSKPMAATYSRAWLERSGAWRPGDKQLVVPVFGLYAGYANQLAISATFEDESRHEAALTVVAPAYAGPGSVYNTPEVRTPRSAAAAPGIDYMLIKNNFTAPAVLDSDGNLRWIGDNVPSSATTHFSGDAFYVGSSTTPDLYRFDLTGAYTTIPLASTRYTNFHHDLTRGKQGLLAELDAVDAGVQKIESILVEIGTGGEILKEWDLAQIFRAAMRAGGDDPSNFVRDGVDWFHMNSAIYVPADDTLLISSRENFVVKLDYQTGRIKWLFGDTTKHWYVDYPSLRALALELTAGKAPIGQHTLSIASNGELLLFNNGLGNLNPAPGTAPGLSRDFSTPSRYVIDEQAGTAAEVWTYAAEPPVLSDICSSTYETTPGNYLVVYAAAGARTRARFLGIDSAFEVAFDVEYPSLNCATVFIAEPIAFTGLVFD</sequence>
<accession>A0ABV7PFA7</accession>
<feature type="signal peptide" evidence="1">
    <location>
        <begin position="1"/>
        <end position="25"/>
    </location>
</feature>
<evidence type="ECO:0000313" key="2">
    <source>
        <dbReference type="EMBL" id="MFC3457335.1"/>
    </source>
</evidence>
<dbReference type="InterPro" id="IPR010262">
    <property type="entry name" value="Arylsulfotransferase_bact"/>
</dbReference>
<evidence type="ECO:0000313" key="3">
    <source>
        <dbReference type="Proteomes" id="UP001595665"/>
    </source>
</evidence>
<protein>
    <submittedName>
        <fullName evidence="2">Aryl-sulfate sulfotransferase</fullName>
    </submittedName>
</protein>
<feature type="chain" id="PRO_5047027820" evidence="1">
    <location>
        <begin position="26"/>
        <end position="504"/>
    </location>
</feature>
<dbReference type="PANTHER" id="PTHR35340">
    <property type="entry name" value="PQQ ENZYME REPEAT PROTEIN-RELATED"/>
    <property type="match status" value="1"/>
</dbReference>
<dbReference type="PANTHER" id="PTHR35340:SF5">
    <property type="entry name" value="ASST-DOMAIN-CONTAINING PROTEIN"/>
    <property type="match status" value="1"/>
</dbReference>
<dbReference type="PROSITE" id="PS51257">
    <property type="entry name" value="PROKAR_LIPOPROTEIN"/>
    <property type="match status" value="1"/>
</dbReference>
<dbReference type="Pfam" id="PF05935">
    <property type="entry name" value="Arylsulfotrans"/>
    <property type="match status" value="1"/>
</dbReference>
<comment type="caution">
    <text evidence="2">The sequence shown here is derived from an EMBL/GenBank/DDBJ whole genome shotgun (WGS) entry which is preliminary data.</text>
</comment>
<evidence type="ECO:0000256" key="1">
    <source>
        <dbReference type="SAM" id="SignalP"/>
    </source>
</evidence>
<dbReference type="SUPFAM" id="SSF50998">
    <property type="entry name" value="Quinoprotein alcohol dehydrogenase-like"/>
    <property type="match status" value="1"/>
</dbReference>
<dbReference type="InterPro" id="IPR053143">
    <property type="entry name" value="Arylsulfate_ST"/>
</dbReference>
<name>A0ABV7PFA7_9BURK</name>
<keyword evidence="3" id="KW-1185">Reference proteome</keyword>
<dbReference type="Proteomes" id="UP001595665">
    <property type="component" value="Unassembled WGS sequence"/>
</dbReference>
<dbReference type="InterPro" id="IPR011047">
    <property type="entry name" value="Quinoprotein_ADH-like_sf"/>
</dbReference>
<proteinExistence type="predicted"/>
<organism evidence="2 3">
    <name type="scientific">Massilia haematophila</name>
    <dbReference type="NCBI Taxonomy" id="457923"/>
    <lineage>
        <taxon>Bacteria</taxon>
        <taxon>Pseudomonadati</taxon>
        <taxon>Pseudomonadota</taxon>
        <taxon>Betaproteobacteria</taxon>
        <taxon>Burkholderiales</taxon>
        <taxon>Oxalobacteraceae</taxon>
        <taxon>Telluria group</taxon>
        <taxon>Massilia</taxon>
    </lineage>
</organism>
<keyword evidence="1" id="KW-0732">Signal</keyword>